<reference evidence="2" key="1">
    <citation type="submission" date="2019-02" db="EMBL/GenBank/DDBJ databases">
        <title>Draft genome sequence of Enterococcus sp. Gos25-1.</title>
        <authorList>
            <person name="Tanaka N."/>
            <person name="Shiwa Y."/>
            <person name="Fujita N."/>
        </authorList>
    </citation>
    <scope>NUCLEOTIDE SEQUENCE [LARGE SCALE GENOMIC DNA]</scope>
    <source>
        <strain evidence="2">Gos25-1</strain>
    </source>
</reference>
<dbReference type="RefSeq" id="WP_146622682.1">
    <property type="nucleotide sequence ID" value="NZ_BJCC01000015.1"/>
</dbReference>
<dbReference type="AlphaFoldDB" id="A0A4P5PLW5"/>
<protein>
    <submittedName>
        <fullName evidence="1">Uncharacterized protein</fullName>
    </submittedName>
</protein>
<organism evidence="1 2">
    <name type="scientific">Enterococcus florum</name>
    <dbReference type="NCBI Taxonomy" id="2480627"/>
    <lineage>
        <taxon>Bacteria</taxon>
        <taxon>Bacillati</taxon>
        <taxon>Bacillota</taxon>
        <taxon>Bacilli</taxon>
        <taxon>Lactobacillales</taxon>
        <taxon>Enterococcaceae</taxon>
        <taxon>Enterococcus</taxon>
    </lineage>
</organism>
<name>A0A4P5PLW5_9ENTE</name>
<proteinExistence type="predicted"/>
<dbReference type="EMBL" id="BJCC01000015">
    <property type="protein sequence ID" value="GCF94253.1"/>
    <property type="molecule type" value="Genomic_DNA"/>
</dbReference>
<evidence type="ECO:0000313" key="2">
    <source>
        <dbReference type="Proteomes" id="UP000290567"/>
    </source>
</evidence>
<gene>
    <name evidence="1" type="ORF">NRIC_21440</name>
</gene>
<comment type="caution">
    <text evidence="1">The sequence shown here is derived from an EMBL/GenBank/DDBJ whole genome shotgun (WGS) entry which is preliminary data.</text>
</comment>
<accession>A0A4P5PLW5</accession>
<sequence length="378" mass="44466">MKFTILENAVNSLDIAIENFQLFYYGEEDSLSAYSDSKHKKISLSFLENAIELLLKAIIIEKTKDSLSIFLKTDREPFKQIVDEARELSEKNGLKLEDCLIQNTSMKTITYTQSVRYYEGLFEVDEKVRGVLGKLGNYRNAITHLGIDFTDKPDELLCCFTETFDVIFNNLYPELLELDEEARYYFEDCDEDFMVRTPEGVDSLVGEDGYYNNFFDFTHELLTDLSQEIIMDLCSKNPDKRILKFFKTCEKIRSHTDYMEYFKENNLDIQKEGDTEWLLCEYANSTETTYLAPVYSSYYNATIYFDDSQVVFIVPHYENKIYHYMETIKYPVLEEPENVRQWEKDLEDGKCRALKLSAKNLFEVLKSWCEEMNDILAD</sequence>
<keyword evidence="2" id="KW-1185">Reference proteome</keyword>
<dbReference type="Proteomes" id="UP000290567">
    <property type="component" value="Unassembled WGS sequence"/>
</dbReference>
<evidence type="ECO:0000313" key="1">
    <source>
        <dbReference type="EMBL" id="GCF94253.1"/>
    </source>
</evidence>